<dbReference type="EMBL" id="CAADRN010000365">
    <property type="protein sequence ID" value="VFU18997.1"/>
    <property type="molecule type" value="Genomic_DNA"/>
</dbReference>
<dbReference type="PRINTS" id="PR00419">
    <property type="entry name" value="ADXRDTASE"/>
</dbReference>
<evidence type="ECO:0000313" key="1">
    <source>
        <dbReference type="EMBL" id="VFU18997.1"/>
    </source>
</evidence>
<name>A0A485M647_9ZZZZ</name>
<accession>A0A485M647</accession>
<dbReference type="InterPro" id="IPR036188">
    <property type="entry name" value="FAD/NAD-bd_sf"/>
</dbReference>
<dbReference type="Pfam" id="PF13450">
    <property type="entry name" value="NAD_binding_8"/>
    <property type="match status" value="1"/>
</dbReference>
<dbReference type="AlphaFoldDB" id="A0A485M647"/>
<gene>
    <name evidence="1" type="ORF">SCFA_630007</name>
</gene>
<organism evidence="1">
    <name type="scientific">anaerobic digester metagenome</name>
    <dbReference type="NCBI Taxonomy" id="1263854"/>
    <lineage>
        <taxon>unclassified sequences</taxon>
        <taxon>metagenomes</taxon>
        <taxon>ecological metagenomes</taxon>
    </lineage>
</organism>
<dbReference type="PROSITE" id="PS51257">
    <property type="entry name" value="PROKAR_LIPOPROTEIN"/>
    <property type="match status" value="1"/>
</dbReference>
<sequence>MRVAIIGAGVSGLACAHELERHGIMPDIFEQRRRVGDLFAHMAVALQILHRPVKDQLKDLKENYHISLKPANVLKKITMHTPKVTGSIYGNLGYLMLKGQSENAVSNQLLKQVKSPVYYNTRAEYTKLAREYDYVVVATGGREITSILGCWEDVSLNWVMGSTVLGSFDPNAMMMWLNTEYAGSSYAYLTPFNRKSASLVLIVSNAKREEMGYYWKKFWQIEGFDYRVASLWDLEHVSGYVYPHQVGNILFVGNSGGFLEAFLGFALYSGLVSGVLAARSIAGGRDYESCLRQLVANSKFSVTLRRELNRLTNKGFDHLVALLTTPGIKQLVYNTNLDFIKTSAVLLDIVERARSLMDRKIETGREGWEKKP</sequence>
<dbReference type="Gene3D" id="3.50.50.60">
    <property type="entry name" value="FAD/NAD(P)-binding domain"/>
    <property type="match status" value="2"/>
</dbReference>
<reference evidence="1" key="1">
    <citation type="submission" date="2019-03" db="EMBL/GenBank/DDBJ databases">
        <authorList>
            <person name="Hao L."/>
        </authorList>
    </citation>
    <scope>NUCLEOTIDE SEQUENCE</scope>
</reference>
<protein>
    <submittedName>
        <fullName evidence="1">Glutamate synthase subunit beta</fullName>
    </submittedName>
</protein>
<proteinExistence type="predicted"/>
<dbReference type="SUPFAM" id="SSF51905">
    <property type="entry name" value="FAD/NAD(P)-binding domain"/>
    <property type="match status" value="1"/>
</dbReference>
<dbReference type="Gene3D" id="3.30.9.10">
    <property type="entry name" value="D-Amino Acid Oxidase, subunit A, domain 2"/>
    <property type="match status" value="1"/>
</dbReference>